<dbReference type="InterPro" id="IPR045038">
    <property type="entry name" value="AIG2-like"/>
</dbReference>
<dbReference type="InterPro" id="IPR009288">
    <property type="entry name" value="AIG2-like_dom"/>
</dbReference>
<evidence type="ECO:0000256" key="4">
    <source>
        <dbReference type="SAM" id="MobiDB-lite"/>
    </source>
</evidence>
<name>A0A8H3I3I2_9LECA</name>
<organism evidence="6 7">
    <name type="scientific">Gomphillus americanus</name>
    <dbReference type="NCBI Taxonomy" id="1940652"/>
    <lineage>
        <taxon>Eukaryota</taxon>
        <taxon>Fungi</taxon>
        <taxon>Dikarya</taxon>
        <taxon>Ascomycota</taxon>
        <taxon>Pezizomycotina</taxon>
        <taxon>Lecanoromycetes</taxon>
        <taxon>OSLEUM clade</taxon>
        <taxon>Ostropomycetidae</taxon>
        <taxon>Ostropales</taxon>
        <taxon>Graphidaceae</taxon>
        <taxon>Gomphilloideae</taxon>
        <taxon>Gomphillus</taxon>
    </lineage>
</organism>
<protein>
    <recommendedName>
        <fullName evidence="3">Putative gamma-glutamylcyclotransferase</fullName>
    </recommendedName>
</protein>
<keyword evidence="2" id="KW-0808">Transferase</keyword>
<dbReference type="EMBL" id="CAJPDQ010000008">
    <property type="protein sequence ID" value="CAF9913642.1"/>
    <property type="molecule type" value="Genomic_DNA"/>
</dbReference>
<dbReference type="CDD" id="cd06661">
    <property type="entry name" value="GGCT_like"/>
    <property type="match status" value="1"/>
</dbReference>
<dbReference type="InterPro" id="IPR013024">
    <property type="entry name" value="GGCT-like"/>
</dbReference>
<sequence length="236" mass="26657">MTSTTNSRTAFFYGTLMSPEVLYRVIYGTTSPDTWQKDRLSIQPGLLYGYQRHRVKYADYPAIYPLNGDNNTPNLRSRGVLGVIVKGLSDMDVLRLDIFEGDQYDRKQVEAYPLKHSSDSLNHVPSSGSSIRVETYIWKPKHFFELDPAEWDFEEFRREKLRYWAGPEVMRDDYAGQFAQRKSKAGALILTVVDAAVAGQAVQDSTGGRGAHGSISRQLADLQKENDPEEPLKSAV</sequence>
<gene>
    <name evidence="6" type="ORF">GOMPHAMPRED_007985</name>
</gene>
<dbReference type="Pfam" id="PF06094">
    <property type="entry name" value="GGACT"/>
    <property type="match status" value="1"/>
</dbReference>
<dbReference type="PANTHER" id="PTHR31544">
    <property type="entry name" value="AIG2-LIKE PROTEIN D"/>
    <property type="match status" value="1"/>
</dbReference>
<evidence type="ECO:0000256" key="3">
    <source>
        <dbReference type="ARBA" id="ARBA00030602"/>
    </source>
</evidence>
<evidence type="ECO:0000313" key="6">
    <source>
        <dbReference type="EMBL" id="CAF9913642.1"/>
    </source>
</evidence>
<dbReference type="AlphaFoldDB" id="A0A8H3I3I2"/>
<reference evidence="6" key="1">
    <citation type="submission" date="2021-03" db="EMBL/GenBank/DDBJ databases">
        <authorList>
            <person name="Tagirdzhanova G."/>
        </authorList>
    </citation>
    <scope>NUCLEOTIDE SEQUENCE</scope>
</reference>
<evidence type="ECO:0000313" key="7">
    <source>
        <dbReference type="Proteomes" id="UP000664169"/>
    </source>
</evidence>
<feature type="compositionally biased region" description="Basic and acidic residues" evidence="4">
    <location>
        <begin position="222"/>
        <end position="236"/>
    </location>
</feature>
<dbReference type="SUPFAM" id="SSF110857">
    <property type="entry name" value="Gamma-glutamyl cyclotransferase-like"/>
    <property type="match status" value="1"/>
</dbReference>
<dbReference type="PANTHER" id="PTHR31544:SF2">
    <property type="entry name" value="AIG2-LIKE PROTEIN D"/>
    <property type="match status" value="1"/>
</dbReference>
<keyword evidence="7" id="KW-1185">Reference proteome</keyword>
<feature type="region of interest" description="Disordered" evidence="4">
    <location>
        <begin position="203"/>
        <end position="236"/>
    </location>
</feature>
<evidence type="ECO:0000256" key="2">
    <source>
        <dbReference type="ARBA" id="ARBA00022679"/>
    </source>
</evidence>
<comment type="similarity">
    <text evidence="1">Belongs to the gamma-glutamylcyclotransferase family.</text>
</comment>
<evidence type="ECO:0000259" key="5">
    <source>
        <dbReference type="Pfam" id="PF06094"/>
    </source>
</evidence>
<dbReference type="GO" id="GO:0016740">
    <property type="term" value="F:transferase activity"/>
    <property type="evidence" value="ECO:0007669"/>
    <property type="project" value="UniProtKB-KW"/>
</dbReference>
<accession>A0A8H3I3I2</accession>
<dbReference type="Gene3D" id="3.10.490.10">
    <property type="entry name" value="Gamma-glutamyl cyclotransferase-like"/>
    <property type="match status" value="1"/>
</dbReference>
<evidence type="ECO:0000256" key="1">
    <source>
        <dbReference type="ARBA" id="ARBA00008861"/>
    </source>
</evidence>
<feature type="domain" description="Gamma-glutamylcyclotransferase AIG2-like" evidence="5">
    <location>
        <begin position="11"/>
        <end position="140"/>
    </location>
</feature>
<dbReference type="OrthoDB" id="1044435at2759"/>
<proteinExistence type="inferred from homology"/>
<dbReference type="InterPro" id="IPR036568">
    <property type="entry name" value="GGCT-like_sf"/>
</dbReference>
<comment type="caution">
    <text evidence="6">The sequence shown here is derived from an EMBL/GenBank/DDBJ whole genome shotgun (WGS) entry which is preliminary data.</text>
</comment>
<dbReference type="Proteomes" id="UP000664169">
    <property type="component" value="Unassembled WGS sequence"/>
</dbReference>